<keyword evidence="3 9" id="KW-0808">Transferase</keyword>
<evidence type="ECO:0000313" key="9">
    <source>
        <dbReference type="EMBL" id="BBD77511.1"/>
    </source>
</evidence>
<dbReference type="PROSITE" id="PS00092">
    <property type="entry name" value="N6_MTASE"/>
    <property type="match status" value="1"/>
</dbReference>
<proteinExistence type="predicted"/>
<organism evidence="9 10">
    <name type="scientific">Hydrogenophilus thermoluteolus</name>
    <name type="common">Pseudomonas hydrogenothermophila</name>
    <dbReference type="NCBI Taxonomy" id="297"/>
    <lineage>
        <taxon>Bacteria</taxon>
        <taxon>Pseudomonadati</taxon>
        <taxon>Pseudomonadota</taxon>
        <taxon>Hydrogenophilia</taxon>
        <taxon>Hydrogenophilales</taxon>
        <taxon>Hydrogenophilaceae</taxon>
        <taxon>Hydrogenophilus</taxon>
    </lineage>
</organism>
<evidence type="ECO:0000256" key="2">
    <source>
        <dbReference type="ARBA" id="ARBA00022603"/>
    </source>
</evidence>
<evidence type="ECO:0000256" key="3">
    <source>
        <dbReference type="ARBA" id="ARBA00022679"/>
    </source>
</evidence>
<evidence type="ECO:0000313" key="10">
    <source>
        <dbReference type="Proteomes" id="UP000262004"/>
    </source>
</evidence>
<feature type="domain" description="Type II methyltransferase M.TaqI-like" evidence="8">
    <location>
        <begin position="73"/>
        <end position="181"/>
    </location>
</feature>
<reference evidence="9 10" key="1">
    <citation type="submission" date="2018-04" db="EMBL/GenBank/DDBJ databases">
        <title>Complete genome sequence of Hydrogenophilus thermoluteolus TH-1.</title>
        <authorList>
            <person name="Arai H."/>
        </authorList>
    </citation>
    <scope>NUCLEOTIDE SEQUENCE [LARGE SCALE GENOMIC DNA]</scope>
    <source>
        <strain evidence="9 10">TH-1</strain>
    </source>
</reference>
<dbReference type="RefSeq" id="WP_197713615.1">
    <property type="nucleotide sequence ID" value="NZ_AP018558.1"/>
</dbReference>
<dbReference type="SUPFAM" id="SSF53335">
    <property type="entry name" value="S-adenosyl-L-methionine-dependent methyltransferases"/>
    <property type="match status" value="1"/>
</dbReference>
<evidence type="ECO:0000256" key="4">
    <source>
        <dbReference type="ARBA" id="ARBA00022691"/>
    </source>
</evidence>
<dbReference type="KEGG" id="htl:HPTL_1247"/>
<dbReference type="REBASE" id="253528">
    <property type="entry name" value="M.HthTH1ORF1247P"/>
</dbReference>
<name>A0A2Z6DYB9_HYDTE</name>
<dbReference type="GO" id="GO:0032259">
    <property type="term" value="P:methylation"/>
    <property type="evidence" value="ECO:0007669"/>
    <property type="project" value="UniProtKB-KW"/>
</dbReference>
<dbReference type="InterPro" id="IPR002052">
    <property type="entry name" value="DNA_methylase_N6_adenine_CS"/>
</dbReference>
<dbReference type="PRINTS" id="PR00507">
    <property type="entry name" value="N12N6MTFRASE"/>
</dbReference>
<dbReference type="GO" id="GO:0003677">
    <property type="term" value="F:DNA binding"/>
    <property type="evidence" value="ECO:0007669"/>
    <property type="project" value="UniProtKB-KW"/>
</dbReference>
<dbReference type="GO" id="GO:0009307">
    <property type="term" value="P:DNA restriction-modification system"/>
    <property type="evidence" value="ECO:0007669"/>
    <property type="project" value="UniProtKB-KW"/>
</dbReference>
<dbReference type="EMBL" id="AP018558">
    <property type="protein sequence ID" value="BBD77511.1"/>
    <property type="molecule type" value="Genomic_DNA"/>
</dbReference>
<comment type="catalytic activity">
    <reaction evidence="7">
        <text>a 2'-deoxyadenosine in DNA + S-adenosyl-L-methionine = an N(6)-methyl-2'-deoxyadenosine in DNA + S-adenosyl-L-homocysteine + H(+)</text>
        <dbReference type="Rhea" id="RHEA:15197"/>
        <dbReference type="Rhea" id="RHEA-COMP:12418"/>
        <dbReference type="Rhea" id="RHEA-COMP:12419"/>
        <dbReference type="ChEBI" id="CHEBI:15378"/>
        <dbReference type="ChEBI" id="CHEBI:57856"/>
        <dbReference type="ChEBI" id="CHEBI:59789"/>
        <dbReference type="ChEBI" id="CHEBI:90615"/>
        <dbReference type="ChEBI" id="CHEBI:90616"/>
        <dbReference type="EC" id="2.1.1.72"/>
    </reaction>
</comment>
<dbReference type="Proteomes" id="UP000262004">
    <property type="component" value="Chromosome"/>
</dbReference>
<keyword evidence="10" id="KW-1185">Reference proteome</keyword>
<sequence length="420" mass="47364">MSKQALLGQFFTPPNVARLIASLVTPRGPVLEPAAGDGAILRALRERFGATPLAIVAVERDPAVALPGTHLANFFAWEPEATFATIVGNPPYVRGQWIDKTTRKLWRSLSDQFALPKLDARANLYLYFIAEGVRRLRPGGELIFITPRDWLKATAAVPLNRWLFAQGTITHLIELGDARIFADALPNCQIFRYVKNDFSRRTLVATVKGGDPIPDDAARLTWELRHFTECAGHLLFLSDHHPFRLNQIASVKVGAVSGADAIFANPRYANREFVYSATVRTGKTRRMFWPDPAAPAPWLLEHKARLINRRVRRFDESNWWHWGRSHPQTDAPRVYVNTKTRAPKPFFLHPCRDFEGSVLALFPHDTTVDLEALCAALNRVAWEALGFVCDGRYLFTQRSLENAPLPEWFAPFIPQAAQDL</sequence>
<dbReference type="EC" id="2.1.1.72" evidence="1"/>
<accession>A0A2Z6DYB9</accession>
<evidence type="ECO:0000256" key="6">
    <source>
        <dbReference type="ARBA" id="ARBA00023125"/>
    </source>
</evidence>
<gene>
    <name evidence="9" type="ORF">HPTL_1247</name>
</gene>
<dbReference type="GO" id="GO:0009007">
    <property type="term" value="F:site-specific DNA-methyltransferase (adenine-specific) activity"/>
    <property type="evidence" value="ECO:0007669"/>
    <property type="project" value="UniProtKB-EC"/>
</dbReference>
<dbReference type="PANTHER" id="PTHR33841:SF6">
    <property type="entry name" value="TYPE II METHYLTRANSFERASE M.HINDII"/>
    <property type="match status" value="1"/>
</dbReference>
<dbReference type="InterPro" id="IPR011639">
    <property type="entry name" value="MethylTrfase_TaqI-like_dom"/>
</dbReference>
<dbReference type="Gene3D" id="3.40.50.150">
    <property type="entry name" value="Vaccinia Virus protein VP39"/>
    <property type="match status" value="1"/>
</dbReference>
<dbReference type="PANTHER" id="PTHR33841">
    <property type="entry name" value="DNA METHYLTRANSFERASE YEEA-RELATED"/>
    <property type="match status" value="1"/>
</dbReference>
<keyword evidence="4" id="KW-0949">S-adenosyl-L-methionine</keyword>
<protein>
    <recommendedName>
        <fullName evidence="1">site-specific DNA-methyltransferase (adenine-specific)</fullName>
        <ecNumber evidence="1">2.1.1.72</ecNumber>
    </recommendedName>
</protein>
<evidence type="ECO:0000256" key="7">
    <source>
        <dbReference type="ARBA" id="ARBA00047942"/>
    </source>
</evidence>
<evidence type="ECO:0000256" key="1">
    <source>
        <dbReference type="ARBA" id="ARBA00011900"/>
    </source>
</evidence>
<evidence type="ECO:0000259" key="8">
    <source>
        <dbReference type="Pfam" id="PF07669"/>
    </source>
</evidence>
<dbReference type="AlphaFoldDB" id="A0A2Z6DYB9"/>
<keyword evidence="6" id="KW-0238">DNA-binding</keyword>
<keyword evidence="5" id="KW-0680">Restriction system</keyword>
<dbReference type="InterPro" id="IPR050953">
    <property type="entry name" value="N4_N6_ade-DNA_methylase"/>
</dbReference>
<dbReference type="Pfam" id="PF07669">
    <property type="entry name" value="Eco57I"/>
    <property type="match status" value="1"/>
</dbReference>
<evidence type="ECO:0000256" key="5">
    <source>
        <dbReference type="ARBA" id="ARBA00022747"/>
    </source>
</evidence>
<dbReference type="InterPro" id="IPR029063">
    <property type="entry name" value="SAM-dependent_MTases_sf"/>
</dbReference>
<keyword evidence="2 9" id="KW-0489">Methyltransferase</keyword>